<evidence type="ECO:0000313" key="9">
    <source>
        <dbReference type="Proteomes" id="UP000053789"/>
    </source>
</evidence>
<sequence>MPTPPLGFPNKGLHGQRVPKRHRKLLKDNIYGITRRGGVVRIQHEIYHAARSVLKARLTEEREKEIKFSSAFETTKLTYDIFIQIIKNLTFVLGNSGDPNRDDGPLEGVHGKRRRTVTTKDVIFVLSRMGNPVYGFDPPYHGVRRHGAIVH</sequence>
<dbReference type="PANTHER" id="PTHR10484">
    <property type="entry name" value="HISTONE H4"/>
    <property type="match status" value="1"/>
</dbReference>
<dbReference type="GO" id="GO:0046982">
    <property type="term" value="F:protein heterodimerization activity"/>
    <property type="evidence" value="ECO:0007669"/>
    <property type="project" value="InterPro"/>
</dbReference>
<dbReference type="GO" id="GO:0003677">
    <property type="term" value="F:DNA binding"/>
    <property type="evidence" value="ECO:0007669"/>
    <property type="project" value="UniProtKB-KW"/>
</dbReference>
<gene>
    <name evidence="8" type="ORF">Z519_05458</name>
</gene>
<evidence type="ECO:0000256" key="2">
    <source>
        <dbReference type="ARBA" id="ARBA00004286"/>
    </source>
</evidence>
<dbReference type="OrthoDB" id="4341621at2759"/>
<reference evidence="8" key="1">
    <citation type="submission" date="2015-01" db="EMBL/GenBank/DDBJ databases">
        <title>The Genome Sequence of Cladophialophora bantiana CBS 173.52.</title>
        <authorList>
            <consortium name="The Broad Institute Genomics Platform"/>
            <person name="Cuomo C."/>
            <person name="de Hoog S."/>
            <person name="Gorbushina A."/>
            <person name="Stielow B."/>
            <person name="Teixiera M."/>
            <person name="Abouelleil A."/>
            <person name="Chapman S.B."/>
            <person name="Priest M."/>
            <person name="Young S.K."/>
            <person name="Wortman J."/>
            <person name="Nusbaum C."/>
            <person name="Birren B."/>
        </authorList>
    </citation>
    <scope>NUCLEOTIDE SEQUENCE [LARGE SCALE GENOMIC DNA]</scope>
    <source>
        <strain evidence="8">CBS 173.52</strain>
    </source>
</reference>
<dbReference type="GeneID" id="27698386"/>
<organism evidence="8 9">
    <name type="scientific">Cladophialophora bantiana (strain ATCC 10958 / CBS 173.52 / CDC B-1940 / NIH 8579)</name>
    <name type="common">Xylohypha bantiana</name>
    <dbReference type="NCBI Taxonomy" id="1442370"/>
    <lineage>
        <taxon>Eukaryota</taxon>
        <taxon>Fungi</taxon>
        <taxon>Dikarya</taxon>
        <taxon>Ascomycota</taxon>
        <taxon>Pezizomycotina</taxon>
        <taxon>Eurotiomycetes</taxon>
        <taxon>Chaetothyriomycetidae</taxon>
        <taxon>Chaetothyriales</taxon>
        <taxon>Herpotrichiellaceae</taxon>
        <taxon>Cladophialophora</taxon>
    </lineage>
</organism>
<comment type="subcellular location">
    <subcellularLocation>
        <location evidence="2">Chromosome</location>
    </subcellularLocation>
    <subcellularLocation>
        <location evidence="1">Nucleus</location>
    </subcellularLocation>
</comment>
<evidence type="ECO:0000256" key="1">
    <source>
        <dbReference type="ARBA" id="ARBA00004123"/>
    </source>
</evidence>
<dbReference type="VEuPathDB" id="FungiDB:Z519_05458"/>
<keyword evidence="9" id="KW-1185">Reference proteome</keyword>
<dbReference type="GO" id="GO:0000786">
    <property type="term" value="C:nucleosome"/>
    <property type="evidence" value="ECO:0007669"/>
    <property type="project" value="UniProtKB-KW"/>
</dbReference>
<dbReference type="InterPro" id="IPR001951">
    <property type="entry name" value="Histone_H4"/>
</dbReference>
<dbReference type="InterPro" id="IPR009072">
    <property type="entry name" value="Histone-fold"/>
</dbReference>
<protein>
    <recommendedName>
        <fullName evidence="10">Histone H4</fullName>
    </recommendedName>
</protein>
<dbReference type="HOGENOM" id="CLU_143089_0_0_1"/>
<evidence type="ECO:0000313" key="8">
    <source>
        <dbReference type="EMBL" id="KIW94142.1"/>
    </source>
</evidence>
<proteinExistence type="inferred from homology"/>
<dbReference type="Proteomes" id="UP000053789">
    <property type="component" value="Unassembled WGS sequence"/>
</dbReference>
<dbReference type="GO" id="GO:0030527">
    <property type="term" value="F:structural constituent of chromatin"/>
    <property type="evidence" value="ECO:0007669"/>
    <property type="project" value="InterPro"/>
</dbReference>
<evidence type="ECO:0000256" key="6">
    <source>
        <dbReference type="ARBA" id="ARBA00023242"/>
    </source>
</evidence>
<name>A0A0D2G6C3_CLAB1</name>
<keyword evidence="6" id="KW-0539">Nucleus</keyword>
<evidence type="ECO:0008006" key="10">
    <source>
        <dbReference type="Google" id="ProtNLM"/>
    </source>
</evidence>
<evidence type="ECO:0000256" key="3">
    <source>
        <dbReference type="ARBA" id="ARBA00006564"/>
    </source>
</evidence>
<evidence type="ECO:0000256" key="4">
    <source>
        <dbReference type="ARBA" id="ARBA00022454"/>
    </source>
</evidence>
<evidence type="ECO:0000256" key="5">
    <source>
        <dbReference type="ARBA" id="ARBA00023125"/>
    </source>
</evidence>
<dbReference type="RefSeq" id="XP_016620811.1">
    <property type="nucleotide sequence ID" value="XM_016763198.1"/>
</dbReference>
<accession>A0A0D2G6C3</accession>
<dbReference type="EMBL" id="KN846986">
    <property type="protein sequence ID" value="KIW94142.1"/>
    <property type="molecule type" value="Genomic_DNA"/>
</dbReference>
<keyword evidence="4" id="KW-0158">Chromosome</keyword>
<dbReference type="Gene3D" id="1.10.20.10">
    <property type="entry name" value="Histone, subunit A"/>
    <property type="match status" value="1"/>
</dbReference>
<keyword evidence="5" id="KW-0238">DNA-binding</keyword>
<dbReference type="AlphaFoldDB" id="A0A0D2G6C3"/>
<evidence type="ECO:0000256" key="7">
    <source>
        <dbReference type="ARBA" id="ARBA00023269"/>
    </source>
</evidence>
<dbReference type="GO" id="GO:0005634">
    <property type="term" value="C:nucleus"/>
    <property type="evidence" value="ECO:0007669"/>
    <property type="project" value="UniProtKB-SubCell"/>
</dbReference>
<keyword evidence="7" id="KW-0544">Nucleosome core</keyword>
<comment type="similarity">
    <text evidence="3">Belongs to the histone H4 family.</text>
</comment>